<comment type="similarity">
    <text evidence="1">Belongs to the 'phage' integrase family.</text>
</comment>
<dbReference type="PANTHER" id="PTHR30349:SF41">
    <property type="entry name" value="INTEGRASE_RECOMBINASE PROTEIN MJ0367-RELATED"/>
    <property type="match status" value="1"/>
</dbReference>
<dbReference type="Pfam" id="PF00589">
    <property type="entry name" value="Phage_integrase"/>
    <property type="match status" value="1"/>
</dbReference>
<dbReference type="InterPro" id="IPR050090">
    <property type="entry name" value="Tyrosine_recombinase_XerCD"/>
</dbReference>
<dbReference type="SUPFAM" id="SSF56349">
    <property type="entry name" value="DNA breaking-rejoining enzymes"/>
    <property type="match status" value="1"/>
</dbReference>
<dbReference type="InterPro" id="IPR002104">
    <property type="entry name" value="Integrase_catalytic"/>
</dbReference>
<keyword evidence="3" id="KW-0233">DNA recombination</keyword>
<evidence type="ECO:0000256" key="2">
    <source>
        <dbReference type="ARBA" id="ARBA00023125"/>
    </source>
</evidence>
<evidence type="ECO:0000256" key="3">
    <source>
        <dbReference type="ARBA" id="ARBA00023172"/>
    </source>
</evidence>
<protein>
    <submittedName>
        <fullName evidence="5">Tyrosine-type recombinase/integrase</fullName>
    </submittedName>
</protein>
<evidence type="ECO:0000313" key="5">
    <source>
        <dbReference type="EMBL" id="MFC7147792.1"/>
    </source>
</evidence>
<dbReference type="CDD" id="cd00397">
    <property type="entry name" value="DNA_BRE_C"/>
    <property type="match status" value="1"/>
</dbReference>
<keyword evidence="6" id="KW-1185">Reference proteome</keyword>
<evidence type="ECO:0000313" key="6">
    <source>
        <dbReference type="Proteomes" id="UP001596378"/>
    </source>
</evidence>
<sequence>MELTNMKVSDFHADEGTIHIPLGKGRKPRVVPIQKTCQYELDKYIRERGRQPFDDLWITLNNTPFRYETVNGMIINRCKAANIQGTRGSAHTFRHTMAKFYLLSGGDAFSLQQILGHTSIEMTQRYIDLFSSDIHNQHSKASPVEFITTPTEIEERGEW</sequence>
<dbReference type="InterPro" id="IPR013762">
    <property type="entry name" value="Integrase-like_cat_sf"/>
</dbReference>
<dbReference type="PANTHER" id="PTHR30349">
    <property type="entry name" value="PHAGE INTEGRASE-RELATED"/>
    <property type="match status" value="1"/>
</dbReference>
<feature type="domain" description="Tyr recombinase" evidence="4">
    <location>
        <begin position="1"/>
        <end position="139"/>
    </location>
</feature>
<comment type="caution">
    <text evidence="5">The sequence shown here is derived from an EMBL/GenBank/DDBJ whole genome shotgun (WGS) entry which is preliminary data.</text>
</comment>
<evidence type="ECO:0000256" key="1">
    <source>
        <dbReference type="ARBA" id="ARBA00008857"/>
    </source>
</evidence>
<name>A0ABW2F8E9_9BACL</name>
<dbReference type="Gene3D" id="1.10.443.10">
    <property type="entry name" value="Intergrase catalytic core"/>
    <property type="match status" value="1"/>
</dbReference>
<proteinExistence type="inferred from homology"/>
<reference evidence="6" key="1">
    <citation type="journal article" date="2019" name="Int. J. Syst. Evol. Microbiol.">
        <title>The Global Catalogue of Microorganisms (GCM) 10K type strain sequencing project: providing services to taxonomists for standard genome sequencing and annotation.</title>
        <authorList>
            <consortium name="The Broad Institute Genomics Platform"/>
            <consortium name="The Broad Institute Genome Sequencing Center for Infectious Disease"/>
            <person name="Wu L."/>
            <person name="Ma J."/>
        </authorList>
    </citation>
    <scope>NUCLEOTIDE SEQUENCE [LARGE SCALE GENOMIC DNA]</scope>
    <source>
        <strain evidence="6">KCTC 12907</strain>
    </source>
</reference>
<dbReference type="InterPro" id="IPR011010">
    <property type="entry name" value="DNA_brk_join_enz"/>
</dbReference>
<gene>
    <name evidence="5" type="ORF">ACFQMJ_04505</name>
</gene>
<dbReference type="EMBL" id="JBHTAI010000002">
    <property type="protein sequence ID" value="MFC7147792.1"/>
    <property type="molecule type" value="Genomic_DNA"/>
</dbReference>
<organism evidence="5 6">
    <name type="scientific">Cohnella cellulosilytica</name>
    <dbReference type="NCBI Taxonomy" id="986710"/>
    <lineage>
        <taxon>Bacteria</taxon>
        <taxon>Bacillati</taxon>
        <taxon>Bacillota</taxon>
        <taxon>Bacilli</taxon>
        <taxon>Bacillales</taxon>
        <taxon>Paenibacillaceae</taxon>
        <taxon>Cohnella</taxon>
    </lineage>
</organism>
<keyword evidence="2" id="KW-0238">DNA-binding</keyword>
<accession>A0ABW2F8E9</accession>
<dbReference type="PROSITE" id="PS51898">
    <property type="entry name" value="TYR_RECOMBINASE"/>
    <property type="match status" value="1"/>
</dbReference>
<dbReference type="Proteomes" id="UP001596378">
    <property type="component" value="Unassembled WGS sequence"/>
</dbReference>
<evidence type="ECO:0000259" key="4">
    <source>
        <dbReference type="PROSITE" id="PS51898"/>
    </source>
</evidence>